<evidence type="ECO:0000256" key="6">
    <source>
        <dbReference type="ARBA" id="ARBA00022989"/>
    </source>
</evidence>
<evidence type="ECO:0000256" key="2">
    <source>
        <dbReference type="ARBA" id="ARBA00009261"/>
    </source>
</evidence>
<evidence type="ECO:0000256" key="3">
    <source>
        <dbReference type="ARBA" id="ARBA00022448"/>
    </source>
</evidence>
<dbReference type="EMBL" id="LS483466">
    <property type="protein sequence ID" value="SQI27412.1"/>
    <property type="molecule type" value="Genomic_DNA"/>
</dbReference>
<keyword evidence="5 8" id="KW-0812">Transmembrane</keyword>
<reference evidence="9 10" key="1">
    <citation type="submission" date="2018-06" db="EMBL/GenBank/DDBJ databases">
        <authorList>
            <consortium name="Pathogen Informatics"/>
            <person name="Doyle S."/>
        </authorList>
    </citation>
    <scope>NUCLEOTIDE SEQUENCE [LARGE SCALE GENOMIC DNA]</scope>
    <source>
        <strain evidence="9 10">NCTC7307</strain>
    </source>
</reference>
<dbReference type="InterPro" id="IPR001463">
    <property type="entry name" value="Na/Ala_symport"/>
</dbReference>
<comment type="subcellular location">
    <subcellularLocation>
        <location evidence="1">Cell membrane</location>
        <topology evidence="1">Multi-pass membrane protein</topology>
    </subcellularLocation>
</comment>
<evidence type="ECO:0000256" key="1">
    <source>
        <dbReference type="ARBA" id="ARBA00004651"/>
    </source>
</evidence>
<name>A0A2X4TZH7_SALER</name>
<keyword evidence="7 8" id="KW-0472">Membrane</keyword>
<keyword evidence="4" id="KW-1003">Cell membrane</keyword>
<evidence type="ECO:0000313" key="10">
    <source>
        <dbReference type="Proteomes" id="UP000248731"/>
    </source>
</evidence>
<dbReference type="GO" id="GO:0005283">
    <property type="term" value="F:amino acid:sodium symporter activity"/>
    <property type="evidence" value="ECO:0007669"/>
    <property type="project" value="InterPro"/>
</dbReference>
<dbReference type="Proteomes" id="UP000248731">
    <property type="component" value="Chromosome 1"/>
</dbReference>
<sequence>MVYARGLGMRWMGVVFALFLLVAYGVIFNSVQANSVSRALHFAFNIPPFISGIVLAFCLLLIIIRA</sequence>
<accession>A0A2X4TZH7</accession>
<evidence type="ECO:0000256" key="4">
    <source>
        <dbReference type="ARBA" id="ARBA00022475"/>
    </source>
</evidence>
<keyword evidence="3" id="KW-0813">Transport</keyword>
<dbReference type="AlphaFoldDB" id="A0A2X4TZH7"/>
<evidence type="ECO:0000256" key="5">
    <source>
        <dbReference type="ARBA" id="ARBA00022692"/>
    </source>
</evidence>
<gene>
    <name evidence="9" type="primary">SBOV46931_1</name>
    <name evidence="9" type="ORF">NCTC7307_04804</name>
</gene>
<organism evidence="9 10">
    <name type="scientific">Salmonella enterica subsp. arizonae</name>
    <dbReference type="NCBI Taxonomy" id="59203"/>
    <lineage>
        <taxon>Bacteria</taxon>
        <taxon>Pseudomonadati</taxon>
        <taxon>Pseudomonadota</taxon>
        <taxon>Gammaproteobacteria</taxon>
        <taxon>Enterobacterales</taxon>
        <taxon>Enterobacteriaceae</taxon>
        <taxon>Salmonella</taxon>
    </lineage>
</organism>
<dbReference type="PANTHER" id="PTHR30330">
    <property type="entry name" value="AGSS FAMILY TRANSPORTER, SODIUM-ALANINE"/>
    <property type="match status" value="1"/>
</dbReference>
<dbReference type="PANTHER" id="PTHR30330:SF1">
    <property type="entry name" value="AMINO-ACID CARRIER PROTEIN ALST"/>
    <property type="match status" value="1"/>
</dbReference>
<evidence type="ECO:0000256" key="8">
    <source>
        <dbReference type="SAM" id="Phobius"/>
    </source>
</evidence>
<keyword evidence="10" id="KW-1185">Reference proteome</keyword>
<evidence type="ECO:0000313" key="9">
    <source>
        <dbReference type="EMBL" id="SQI27412.1"/>
    </source>
</evidence>
<feature type="transmembrane region" description="Helical" evidence="8">
    <location>
        <begin position="43"/>
        <end position="64"/>
    </location>
</feature>
<dbReference type="GO" id="GO:0005886">
    <property type="term" value="C:plasma membrane"/>
    <property type="evidence" value="ECO:0007669"/>
    <property type="project" value="UniProtKB-SubCell"/>
</dbReference>
<evidence type="ECO:0000256" key="7">
    <source>
        <dbReference type="ARBA" id="ARBA00023136"/>
    </source>
</evidence>
<keyword evidence="6 8" id="KW-1133">Transmembrane helix</keyword>
<protein>
    <submittedName>
        <fullName evidence="9">Amino-acid carrier protein AlsT</fullName>
    </submittedName>
</protein>
<dbReference type="Pfam" id="PF01235">
    <property type="entry name" value="Na_Ala_symp"/>
    <property type="match status" value="1"/>
</dbReference>
<proteinExistence type="inferred from homology"/>
<comment type="similarity">
    <text evidence="2">Belongs to the alanine or glycine:cation symporter (AGCS) (TC 2.A.25) family.</text>
</comment>